<proteinExistence type="predicted"/>
<organism evidence="1 2">
    <name type="scientific">Opisthorchis viverrini</name>
    <name type="common">Southeast Asian liver fluke</name>
    <dbReference type="NCBI Taxonomy" id="6198"/>
    <lineage>
        <taxon>Eukaryota</taxon>
        <taxon>Metazoa</taxon>
        <taxon>Spiralia</taxon>
        <taxon>Lophotrochozoa</taxon>
        <taxon>Platyhelminthes</taxon>
        <taxon>Trematoda</taxon>
        <taxon>Digenea</taxon>
        <taxon>Opisthorchiida</taxon>
        <taxon>Opisthorchiata</taxon>
        <taxon>Opisthorchiidae</taxon>
        <taxon>Opisthorchis</taxon>
    </lineage>
</organism>
<dbReference type="AlphaFoldDB" id="A0A074ZU05"/>
<name>A0A074ZU05_OPIVI</name>
<protein>
    <submittedName>
        <fullName evidence="1">Uncharacterized protein</fullName>
    </submittedName>
</protein>
<dbReference type="RefSeq" id="XP_009177584.1">
    <property type="nucleotide sequence ID" value="XM_009179320.1"/>
</dbReference>
<dbReference type="Proteomes" id="UP000054324">
    <property type="component" value="Unassembled WGS sequence"/>
</dbReference>
<feature type="non-terminal residue" evidence="1">
    <location>
        <position position="1"/>
    </location>
</feature>
<accession>A0A074ZU05</accession>
<evidence type="ECO:0000313" key="1">
    <source>
        <dbReference type="EMBL" id="KER18669.1"/>
    </source>
</evidence>
<dbReference type="CTD" id="20330068"/>
<reference evidence="1 2" key="1">
    <citation type="submission" date="2013-11" db="EMBL/GenBank/DDBJ databases">
        <title>Opisthorchis viverrini - life in the bile duct.</title>
        <authorList>
            <person name="Young N.D."/>
            <person name="Nagarajan N."/>
            <person name="Lin S.J."/>
            <person name="Korhonen P.K."/>
            <person name="Jex A.R."/>
            <person name="Hall R.S."/>
            <person name="Safavi-Hemami H."/>
            <person name="Kaewkong W."/>
            <person name="Bertrand D."/>
            <person name="Gao S."/>
            <person name="Seet Q."/>
            <person name="Wongkham S."/>
            <person name="Teh B.T."/>
            <person name="Wongkham C."/>
            <person name="Intapan P.M."/>
            <person name="Maleewong W."/>
            <person name="Yang X."/>
            <person name="Hu M."/>
            <person name="Wang Z."/>
            <person name="Hofmann A."/>
            <person name="Sternberg P.W."/>
            <person name="Tan P."/>
            <person name="Wang J."/>
            <person name="Gasser R.B."/>
        </authorList>
    </citation>
    <scope>NUCLEOTIDE SEQUENCE [LARGE SCALE GENOMIC DNA]</scope>
</reference>
<gene>
    <name evidence="1" type="ORF">T265_15903</name>
</gene>
<dbReference type="EMBL" id="KL598823">
    <property type="protein sequence ID" value="KER18669.1"/>
    <property type="molecule type" value="Genomic_DNA"/>
</dbReference>
<feature type="non-terminal residue" evidence="1">
    <location>
        <position position="61"/>
    </location>
</feature>
<dbReference type="GeneID" id="20330068"/>
<evidence type="ECO:0000313" key="2">
    <source>
        <dbReference type="Proteomes" id="UP000054324"/>
    </source>
</evidence>
<dbReference type="KEGG" id="ovi:T265_15903"/>
<keyword evidence="2" id="KW-1185">Reference proteome</keyword>
<sequence length="61" mass="7132">WNADSTRCPVQRSEHPTLHLNVRQPLCPTYGMKYLIQASHQACPMGHRLPWVFMRSKQLQS</sequence>